<dbReference type="Gene3D" id="3.40.630.30">
    <property type="match status" value="1"/>
</dbReference>
<dbReference type="Gene3D" id="1.10.287.900">
    <property type="entry name" value="The crystal structure of the spermine/spermidine acetyltransferase from enterococcus faecali"/>
    <property type="match status" value="1"/>
</dbReference>
<dbReference type="InterPro" id="IPR027455">
    <property type="entry name" value="Sper_AcTfrase_N"/>
</dbReference>
<keyword evidence="3" id="KW-1185">Reference proteome</keyword>
<dbReference type="InterPro" id="IPR000182">
    <property type="entry name" value="GNAT_dom"/>
</dbReference>
<organism evidence="2 3">
    <name type="scientific">Bacillus rhizoplanae</name>
    <dbReference type="NCBI Taxonomy" id="2880966"/>
    <lineage>
        <taxon>Bacteria</taxon>
        <taxon>Bacillati</taxon>
        <taxon>Bacillota</taxon>
        <taxon>Bacilli</taxon>
        <taxon>Bacillales</taxon>
        <taxon>Bacillaceae</taxon>
        <taxon>Bacillus</taxon>
    </lineage>
</organism>
<accession>A0ABN8A1X1</accession>
<evidence type="ECO:0000259" key="1">
    <source>
        <dbReference type="PROSITE" id="PS51186"/>
    </source>
</evidence>
<dbReference type="PROSITE" id="PS51186">
    <property type="entry name" value="GNAT"/>
    <property type="match status" value="1"/>
</dbReference>
<keyword evidence="2" id="KW-0808">Transferase</keyword>
<dbReference type="RefSeq" id="WP_230576976.1">
    <property type="nucleotide sequence ID" value="NZ_CAKJTI010000052.1"/>
</dbReference>
<dbReference type="SUPFAM" id="SSF55729">
    <property type="entry name" value="Acyl-CoA N-acyltransferases (Nat)"/>
    <property type="match status" value="1"/>
</dbReference>
<dbReference type="Proteomes" id="UP000789423">
    <property type="component" value="Unassembled WGS sequence"/>
</dbReference>
<protein>
    <submittedName>
        <fullName evidence="2">Spermine/spermidine acetyltransferase</fullName>
        <ecNumber evidence="2">2.3.1.57</ecNumber>
    </submittedName>
</protein>
<gene>
    <name evidence="2" type="primary">bltD_3</name>
    <name evidence="2" type="ORF">BACCIP111899_04294</name>
</gene>
<comment type="caution">
    <text evidence="2">The sequence shown here is derived from an EMBL/GenBank/DDBJ whole genome shotgun (WGS) entry which is preliminary data.</text>
</comment>
<dbReference type="InterPro" id="IPR016181">
    <property type="entry name" value="Acyl_CoA_acyltransferase"/>
</dbReference>
<evidence type="ECO:0000313" key="2">
    <source>
        <dbReference type="EMBL" id="CAG9615058.1"/>
    </source>
</evidence>
<dbReference type="CDD" id="cd04301">
    <property type="entry name" value="NAT_SF"/>
    <property type="match status" value="1"/>
</dbReference>
<evidence type="ECO:0000313" key="3">
    <source>
        <dbReference type="Proteomes" id="UP000789423"/>
    </source>
</evidence>
<name>A0ABN8A1X1_9BACI</name>
<proteinExistence type="predicted"/>
<dbReference type="EMBL" id="CAKJTI010000052">
    <property type="protein sequence ID" value="CAG9615058.1"/>
    <property type="molecule type" value="Genomic_DNA"/>
</dbReference>
<keyword evidence="2" id="KW-0012">Acyltransferase</keyword>
<dbReference type="GO" id="GO:0004145">
    <property type="term" value="F:diamine N-acetyltransferase activity"/>
    <property type="evidence" value="ECO:0007669"/>
    <property type="project" value="UniProtKB-EC"/>
</dbReference>
<dbReference type="EC" id="2.3.1.57" evidence="2"/>
<reference evidence="2 3" key="1">
    <citation type="submission" date="2021-10" db="EMBL/GenBank/DDBJ databases">
        <authorList>
            <person name="Criscuolo A."/>
        </authorList>
    </citation>
    <scope>NUCLEOTIDE SEQUENCE [LARGE SCALE GENOMIC DNA]</scope>
    <source>
        <strain evidence="3">CIP 111899</strain>
    </source>
</reference>
<sequence>MSQVSLKKITSENWREALKLSVNIEQQEFVAAVTPPVAIALAKAYIRPDDRIIEPYGIYNQQKMVGFFNLHYTLDSKEDFWLFHFFIDKRYQRKGLGSTALEVLIKHIKDTHPSCHCIRLTVHPKNDAGKKFYKAFGFTDDHILTYGEPTYSLYI</sequence>
<dbReference type="Pfam" id="PF00583">
    <property type="entry name" value="Acetyltransf_1"/>
    <property type="match status" value="1"/>
</dbReference>
<feature type="domain" description="N-acetyltransferase" evidence="1">
    <location>
        <begin position="4"/>
        <end position="155"/>
    </location>
</feature>